<evidence type="ECO:0000313" key="1">
    <source>
        <dbReference type="EMBL" id="KTD79041.1"/>
    </source>
</evidence>
<dbReference type="STRING" id="460.Lstg_0998"/>
<keyword evidence="3" id="KW-1185">Reference proteome</keyword>
<dbReference type="OrthoDB" id="5653618at2"/>
<reference evidence="1 3" key="1">
    <citation type="submission" date="2015-11" db="EMBL/GenBank/DDBJ databases">
        <title>Genomic analysis of 38 Legionella species identifies large and diverse effector repertoires.</title>
        <authorList>
            <person name="Burstein D."/>
            <person name="Amaro F."/>
            <person name="Zusman T."/>
            <person name="Lifshitz Z."/>
            <person name="Cohen O."/>
            <person name="Gilbert J.A."/>
            <person name="Pupko T."/>
            <person name="Shuman H.A."/>
            <person name="Segal G."/>
        </authorList>
    </citation>
    <scope>NUCLEOTIDE SEQUENCE [LARGE SCALE GENOMIC DNA]</scope>
    <source>
        <strain evidence="1 3">SC-18-C9</strain>
    </source>
</reference>
<gene>
    <name evidence="1" type="ORF">Lstg_0998</name>
    <name evidence="2" type="ORF">NCTC11991_02242</name>
</gene>
<organism evidence="2 4">
    <name type="scientific">Legionella steigerwaltii</name>
    <dbReference type="NCBI Taxonomy" id="460"/>
    <lineage>
        <taxon>Bacteria</taxon>
        <taxon>Pseudomonadati</taxon>
        <taxon>Pseudomonadota</taxon>
        <taxon>Gammaproteobacteria</taxon>
        <taxon>Legionellales</taxon>
        <taxon>Legionellaceae</taxon>
        <taxon>Legionella</taxon>
    </lineage>
</organism>
<sequence>MATLKKLEPELKEALGTLLDLQSRYELLIEKSNEGKLKDDEEAAKYIDEVVNRYTVIKSTSPTSSALQAKKEAYLPLLRAHAAEVSVLTFSKPGDLAFRLKQLDFEPSKIDEITKGLEQAGGDDDCLAVLLSSIIITSATCKDDHHHGHGYGHSSYVVSSSGGFGTRHGHG</sequence>
<evidence type="ECO:0000313" key="4">
    <source>
        <dbReference type="Proteomes" id="UP000255110"/>
    </source>
</evidence>
<dbReference type="AlphaFoldDB" id="A0A378LCL0"/>
<dbReference type="EMBL" id="LNYZ01000007">
    <property type="protein sequence ID" value="KTD79041.1"/>
    <property type="molecule type" value="Genomic_DNA"/>
</dbReference>
<dbReference type="Proteomes" id="UP000054820">
    <property type="component" value="Unassembled WGS sequence"/>
</dbReference>
<proteinExistence type="predicted"/>
<name>A0A378LCL0_9GAMM</name>
<reference evidence="2 4" key="2">
    <citation type="submission" date="2018-06" db="EMBL/GenBank/DDBJ databases">
        <authorList>
            <consortium name="Pathogen Informatics"/>
            <person name="Doyle S."/>
        </authorList>
    </citation>
    <scope>NUCLEOTIDE SEQUENCE [LARGE SCALE GENOMIC DNA]</scope>
    <source>
        <strain evidence="2 4">NCTC11991</strain>
    </source>
</reference>
<accession>A0A378LCL0</accession>
<dbReference type="Proteomes" id="UP000255110">
    <property type="component" value="Unassembled WGS sequence"/>
</dbReference>
<evidence type="ECO:0000313" key="3">
    <source>
        <dbReference type="Proteomes" id="UP000054820"/>
    </source>
</evidence>
<dbReference type="RefSeq" id="WP_065235603.1">
    <property type="nucleotide sequence ID" value="NZ_CAAAIO010000007.1"/>
</dbReference>
<protein>
    <submittedName>
        <fullName evidence="2">Coiled coil protein</fullName>
    </submittedName>
</protein>
<dbReference type="EMBL" id="UGOY01000001">
    <property type="protein sequence ID" value="STY23632.1"/>
    <property type="molecule type" value="Genomic_DNA"/>
</dbReference>
<evidence type="ECO:0000313" key="2">
    <source>
        <dbReference type="EMBL" id="STY23632.1"/>
    </source>
</evidence>